<dbReference type="InterPro" id="IPR004181">
    <property type="entry name" value="Znf_MIZ"/>
</dbReference>
<dbReference type="EnsemblMetazoa" id="CJA22484a.1">
    <property type="protein sequence ID" value="CJA22484a.1"/>
    <property type="gene ID" value="WBGene00178056"/>
</dbReference>
<dbReference type="GO" id="GO:0008270">
    <property type="term" value="F:zinc ion binding"/>
    <property type="evidence" value="ECO:0007669"/>
    <property type="project" value="UniProtKB-KW"/>
</dbReference>
<dbReference type="GO" id="GO:0061665">
    <property type="term" value="F:SUMO ligase activity"/>
    <property type="evidence" value="ECO:0007669"/>
    <property type="project" value="TreeGrafter"/>
</dbReference>
<dbReference type="InterPro" id="IPR023321">
    <property type="entry name" value="PINIT"/>
</dbReference>
<keyword evidence="13" id="KW-1185">Reference proteome</keyword>
<protein>
    <recommendedName>
        <fullName evidence="14">SP-RING-type domain-containing protein</fullName>
    </recommendedName>
</protein>
<keyword evidence="3" id="KW-0808">Transferase</keyword>
<evidence type="ECO:0000256" key="9">
    <source>
        <dbReference type="SAM" id="MobiDB-lite"/>
    </source>
</evidence>
<dbReference type="InterPro" id="IPR038654">
    <property type="entry name" value="PINIT_sf"/>
</dbReference>
<evidence type="ECO:0000256" key="2">
    <source>
        <dbReference type="ARBA" id="ARBA00005383"/>
    </source>
</evidence>
<evidence type="ECO:0000256" key="3">
    <source>
        <dbReference type="ARBA" id="ARBA00022679"/>
    </source>
</evidence>
<evidence type="ECO:0000256" key="8">
    <source>
        <dbReference type="PROSITE-ProRule" id="PRU00452"/>
    </source>
</evidence>
<dbReference type="GO" id="GO:0016925">
    <property type="term" value="P:protein sumoylation"/>
    <property type="evidence" value="ECO:0007669"/>
    <property type="project" value="TreeGrafter"/>
</dbReference>
<feature type="region of interest" description="Disordered" evidence="9">
    <location>
        <begin position="563"/>
        <end position="652"/>
    </location>
</feature>
<accession>A0A8R1I674</accession>
<dbReference type="InterPro" id="IPR013083">
    <property type="entry name" value="Znf_RING/FYVE/PHD"/>
</dbReference>
<evidence type="ECO:0000259" key="11">
    <source>
        <dbReference type="PROSITE" id="PS51466"/>
    </source>
</evidence>
<evidence type="ECO:0000313" key="13">
    <source>
        <dbReference type="Proteomes" id="UP000005237"/>
    </source>
</evidence>
<feature type="compositionally biased region" description="Polar residues" evidence="9">
    <location>
        <begin position="514"/>
        <end position="523"/>
    </location>
</feature>
<dbReference type="CDD" id="cd16650">
    <property type="entry name" value="SP-RING_PIAS-like"/>
    <property type="match status" value="1"/>
</dbReference>
<feature type="domain" description="SP-RING-type" evidence="10">
    <location>
        <begin position="343"/>
        <end position="428"/>
    </location>
</feature>
<keyword evidence="6" id="KW-0833">Ubl conjugation pathway</keyword>
<feature type="region of interest" description="Disordered" evidence="9">
    <location>
        <begin position="462"/>
        <end position="549"/>
    </location>
</feature>
<reference evidence="13" key="1">
    <citation type="submission" date="2010-08" db="EMBL/GenBank/DDBJ databases">
        <authorList>
            <consortium name="Caenorhabditis japonica Sequencing Consortium"/>
            <person name="Wilson R.K."/>
        </authorList>
    </citation>
    <scope>NUCLEOTIDE SEQUENCE [LARGE SCALE GENOMIC DNA]</scope>
    <source>
        <strain evidence="13">DF5081</strain>
    </source>
</reference>
<keyword evidence="5 8" id="KW-0863">Zinc-finger</keyword>
<sequence>MNHQMGANNGLTPDQNQQAISAINKLKVHDLSSIISQLNIRRPRANKQEQQKALFNALFDPQTARTCWQMAVALSSGSYEVPRRGNQQTRAHPYVLPSQQRNGASNHLVSHHQQQQMQQHHNLLHQHQILHNFNSNPTMVQHLQQQQQSSRNIAPPPFEIVPLPFYDVVATLLNPVELHASANGQKQTKTQSFMFQLSADQSSKISYRSESTPLPRHEVQLRFFNITEVQGPQKDDFPLNAYVRLNEAVVTLPNVIPTNKANVEPKRPSRPVNLTPHMSRYGGQSARLNVEWLADKRVWACVVYYVHRVDSKILFNRVEQNSAKHKLIEETKREVIQKLTGGGEDDIAMDQLKISLLDPLIKTRMVTPSRCIDCTHLQCFDLMSYLMMNEKKPTWTCPVCSGYCPYNRLIVDDYFRDMLEKVDKSTTEVELKEDGTYDVVTIDDIECLSDDDEMDVKPKITNTVTSSTTNGSTPATAAPPPENGGKKKKPPVMDDDIIVLSDDDDDTDEANLHQGIQNSLNDYTRSDDRYPTSAPAASSNSPKTPPPRVVAAPVAMKKSHNSNDIEIITLDDTPPRPITSSAAPSLRHLSQPTSSGCTSTVTATSSIGNLSDALAQIGNGNPPRSTPSTTQTSTVSSLPATSSSVSQQQHQMLHQQQQQFQLQLAAAQAATSQYGYPSVQQSIMHSHSSPQFQMQNGLIGRANQMAQNGQPQVLNSQYFNPNAGQQPMAGYYFPTAYQQQQQQQQQQYRPN</sequence>
<dbReference type="Pfam" id="PF02891">
    <property type="entry name" value="zf-MIZ"/>
    <property type="match status" value="1"/>
</dbReference>
<dbReference type="FunFam" id="2.60.120.780:FF:000007">
    <property type="entry name" value="E3 SUMO-protein ligase gei-17"/>
    <property type="match status" value="1"/>
</dbReference>
<keyword evidence="7" id="KW-0862">Zinc</keyword>
<comment type="similarity">
    <text evidence="2">Belongs to the PIAS family.</text>
</comment>
<dbReference type="AlphaFoldDB" id="A0A8R1I674"/>
<dbReference type="PANTHER" id="PTHR10782">
    <property type="entry name" value="ZINC FINGER MIZ DOMAIN-CONTAINING PROTEIN"/>
    <property type="match status" value="1"/>
</dbReference>
<dbReference type="GO" id="GO:0000785">
    <property type="term" value="C:chromatin"/>
    <property type="evidence" value="ECO:0007669"/>
    <property type="project" value="TreeGrafter"/>
</dbReference>
<dbReference type="PROSITE" id="PS51044">
    <property type="entry name" value="ZF_SP_RING"/>
    <property type="match status" value="1"/>
</dbReference>
<evidence type="ECO:0000256" key="5">
    <source>
        <dbReference type="ARBA" id="ARBA00022771"/>
    </source>
</evidence>
<evidence type="ECO:0008006" key="14">
    <source>
        <dbReference type="Google" id="ProtNLM"/>
    </source>
</evidence>
<evidence type="ECO:0000313" key="12">
    <source>
        <dbReference type="EnsemblMetazoa" id="CJA22484a.1"/>
    </source>
</evidence>
<name>A0A8R1I674_CAEJA</name>
<evidence type="ECO:0000256" key="4">
    <source>
        <dbReference type="ARBA" id="ARBA00022723"/>
    </source>
</evidence>
<feature type="compositionally biased region" description="Low complexity" evidence="9">
    <location>
        <begin position="622"/>
        <end position="652"/>
    </location>
</feature>
<feature type="compositionally biased region" description="Low complexity" evidence="9">
    <location>
        <begin position="462"/>
        <end position="473"/>
    </location>
</feature>
<proteinExistence type="inferred from homology"/>
<feature type="compositionally biased region" description="Low complexity" evidence="9">
    <location>
        <begin position="531"/>
        <end position="542"/>
    </location>
</feature>
<comment type="pathway">
    <text evidence="1">Protein modification; protein sumoylation.</text>
</comment>
<feature type="compositionally biased region" description="Acidic residues" evidence="9">
    <location>
        <begin position="493"/>
        <end position="509"/>
    </location>
</feature>
<dbReference type="Proteomes" id="UP000005237">
    <property type="component" value="Unassembled WGS sequence"/>
</dbReference>
<dbReference type="GO" id="GO:0003712">
    <property type="term" value="F:transcription coregulator activity"/>
    <property type="evidence" value="ECO:0007669"/>
    <property type="project" value="TreeGrafter"/>
</dbReference>
<dbReference type="Gene3D" id="3.30.40.10">
    <property type="entry name" value="Zinc/RING finger domain, C3HC4 (zinc finger)"/>
    <property type="match status" value="1"/>
</dbReference>
<reference evidence="12" key="2">
    <citation type="submission" date="2022-06" db="UniProtKB">
        <authorList>
            <consortium name="EnsemblMetazoa"/>
        </authorList>
    </citation>
    <scope>IDENTIFICATION</scope>
    <source>
        <strain evidence="12">DF5081</strain>
    </source>
</reference>
<dbReference type="PANTHER" id="PTHR10782:SF94">
    <property type="entry name" value="SUPPRESSOR OF VARIEGATION 2-10, ISOFORM I"/>
    <property type="match status" value="1"/>
</dbReference>
<dbReference type="GO" id="GO:0006357">
    <property type="term" value="P:regulation of transcription by RNA polymerase II"/>
    <property type="evidence" value="ECO:0007669"/>
    <property type="project" value="TreeGrafter"/>
</dbReference>
<evidence type="ECO:0000256" key="1">
    <source>
        <dbReference type="ARBA" id="ARBA00004718"/>
    </source>
</evidence>
<dbReference type="Pfam" id="PF14324">
    <property type="entry name" value="PINIT"/>
    <property type="match status" value="1"/>
</dbReference>
<feature type="domain" description="PINIT" evidence="11">
    <location>
        <begin position="145"/>
        <end position="309"/>
    </location>
</feature>
<organism evidence="12 13">
    <name type="scientific">Caenorhabditis japonica</name>
    <dbReference type="NCBI Taxonomy" id="281687"/>
    <lineage>
        <taxon>Eukaryota</taxon>
        <taxon>Metazoa</taxon>
        <taxon>Ecdysozoa</taxon>
        <taxon>Nematoda</taxon>
        <taxon>Chromadorea</taxon>
        <taxon>Rhabditida</taxon>
        <taxon>Rhabditina</taxon>
        <taxon>Rhabditomorpha</taxon>
        <taxon>Rhabditoidea</taxon>
        <taxon>Rhabditidae</taxon>
        <taxon>Peloderinae</taxon>
        <taxon>Caenorhabditis</taxon>
    </lineage>
</organism>
<feature type="compositionally biased region" description="Polar residues" evidence="9">
    <location>
        <begin position="578"/>
        <end position="609"/>
    </location>
</feature>
<evidence type="ECO:0000256" key="7">
    <source>
        <dbReference type="ARBA" id="ARBA00022833"/>
    </source>
</evidence>
<keyword evidence="4" id="KW-0479">Metal-binding</keyword>
<evidence type="ECO:0000256" key="6">
    <source>
        <dbReference type="ARBA" id="ARBA00022786"/>
    </source>
</evidence>
<dbReference type="PROSITE" id="PS51466">
    <property type="entry name" value="PINIT"/>
    <property type="match status" value="1"/>
</dbReference>
<evidence type="ECO:0000259" key="10">
    <source>
        <dbReference type="PROSITE" id="PS51044"/>
    </source>
</evidence>
<dbReference type="Gene3D" id="2.60.120.780">
    <property type="entry name" value="PINIT domain"/>
    <property type="match status" value="1"/>
</dbReference>